<feature type="transmembrane region" description="Helical" evidence="2">
    <location>
        <begin position="155"/>
        <end position="178"/>
    </location>
</feature>
<dbReference type="InterPro" id="IPR058581">
    <property type="entry name" value="TM_HPP"/>
</dbReference>
<dbReference type="CDD" id="cd04600">
    <property type="entry name" value="CBS_pair_HPP_assoc"/>
    <property type="match status" value="1"/>
</dbReference>
<dbReference type="AlphaFoldDB" id="A0A5M8BJU7"/>
<keyword evidence="2" id="KW-0472">Membrane</keyword>
<evidence type="ECO:0000313" key="4">
    <source>
        <dbReference type="EMBL" id="KAA6133364.1"/>
    </source>
</evidence>
<keyword evidence="2" id="KW-0812">Transmembrane</keyword>
<dbReference type="EMBL" id="VWRN01000003">
    <property type="protein sequence ID" value="KAA6133364.1"/>
    <property type="molecule type" value="Genomic_DNA"/>
</dbReference>
<feature type="domain" description="CBS" evidence="3">
    <location>
        <begin position="258"/>
        <end position="316"/>
    </location>
</feature>
<reference evidence="4 5" key="1">
    <citation type="submission" date="2019-09" db="EMBL/GenBank/DDBJ databases">
        <title>Isolation of a novel species in the genus Cupriavidus from patients with sepsis using whole genome sequencing.</title>
        <authorList>
            <person name="Kweon O.J."/>
            <person name="Lee M.-K."/>
        </authorList>
    </citation>
    <scope>NUCLEOTIDE SEQUENCE [LARGE SCALE GENOMIC DNA]</scope>
    <source>
        <strain evidence="4 5">MKL-01</strain>
    </source>
</reference>
<dbReference type="InterPro" id="IPR046342">
    <property type="entry name" value="CBS_dom_sf"/>
</dbReference>
<organism evidence="4 5">
    <name type="scientific">Cupriavidus cauae</name>
    <dbReference type="NCBI Taxonomy" id="2608999"/>
    <lineage>
        <taxon>Bacteria</taxon>
        <taxon>Pseudomonadati</taxon>
        <taxon>Pseudomonadota</taxon>
        <taxon>Betaproteobacteria</taxon>
        <taxon>Burkholderiales</taxon>
        <taxon>Burkholderiaceae</taxon>
        <taxon>Cupriavidus</taxon>
    </lineage>
</organism>
<dbReference type="PROSITE" id="PS51371">
    <property type="entry name" value="CBS"/>
    <property type="match status" value="2"/>
</dbReference>
<proteinExistence type="predicted"/>
<protein>
    <submittedName>
        <fullName evidence="4">HPP family protein</fullName>
    </submittedName>
</protein>
<evidence type="ECO:0000313" key="5">
    <source>
        <dbReference type="Proteomes" id="UP000324324"/>
    </source>
</evidence>
<dbReference type="SMART" id="SM00116">
    <property type="entry name" value="CBS"/>
    <property type="match status" value="2"/>
</dbReference>
<gene>
    <name evidence="4" type="ORF">F1599_00660</name>
</gene>
<comment type="caution">
    <text evidence="4">The sequence shown here is derived from an EMBL/GenBank/DDBJ whole genome shotgun (WGS) entry which is preliminary data.</text>
</comment>
<evidence type="ECO:0000256" key="2">
    <source>
        <dbReference type="SAM" id="Phobius"/>
    </source>
</evidence>
<feature type="transmembrane region" description="Helical" evidence="2">
    <location>
        <begin position="90"/>
        <end position="110"/>
    </location>
</feature>
<dbReference type="PANTHER" id="PTHR33741">
    <property type="entry name" value="TRANSMEMBRANE PROTEIN DDB_G0269096-RELATED"/>
    <property type="match status" value="1"/>
</dbReference>
<dbReference type="InterPro" id="IPR000644">
    <property type="entry name" value="CBS_dom"/>
</dbReference>
<accession>A0A5M8BJU7</accession>
<dbReference type="Gene3D" id="3.10.580.10">
    <property type="entry name" value="CBS-domain"/>
    <property type="match status" value="2"/>
</dbReference>
<dbReference type="Pfam" id="PF04982">
    <property type="entry name" value="TM_HPP"/>
    <property type="match status" value="1"/>
</dbReference>
<dbReference type="SUPFAM" id="SSF54631">
    <property type="entry name" value="CBS-domain pair"/>
    <property type="match status" value="1"/>
</dbReference>
<name>A0A5M8BJU7_9BURK</name>
<feature type="transmembrane region" description="Helical" evidence="2">
    <location>
        <begin position="66"/>
        <end position="84"/>
    </location>
</feature>
<keyword evidence="5" id="KW-1185">Reference proteome</keyword>
<feature type="transmembrane region" description="Helical" evidence="2">
    <location>
        <begin position="115"/>
        <end position="135"/>
    </location>
</feature>
<dbReference type="RefSeq" id="WP_150081666.1">
    <property type="nucleotide sequence ID" value="NZ_CP080293.1"/>
</dbReference>
<dbReference type="InterPro" id="IPR007065">
    <property type="entry name" value="HPP"/>
</dbReference>
<feature type="domain" description="CBS" evidence="3">
    <location>
        <begin position="325"/>
        <end position="378"/>
    </location>
</feature>
<keyword evidence="1" id="KW-0129">CBS domain</keyword>
<keyword evidence="2" id="KW-1133">Transmembrane helix</keyword>
<evidence type="ECO:0000259" key="3">
    <source>
        <dbReference type="PROSITE" id="PS51371"/>
    </source>
</evidence>
<dbReference type="PANTHER" id="PTHR33741:SF5">
    <property type="entry name" value="TRANSMEMBRANE PROTEIN DDB_G0269096-RELATED"/>
    <property type="match status" value="1"/>
</dbReference>
<dbReference type="Proteomes" id="UP000324324">
    <property type="component" value="Unassembled WGS sequence"/>
</dbReference>
<dbReference type="Pfam" id="PF00571">
    <property type="entry name" value="CBS"/>
    <property type="match status" value="2"/>
</dbReference>
<sequence length="378" mass="40665">MSSRTSPLLALAGEVRLRWRGWLAAFVPMPVAASSRERFKSCLGAIFALACTEWISRHMLGGHNPWFIAPMGASAVLLFAVPSSPLAQPWSVIGGNLLAALVGVTCARWIPDPGLAAAVAVAVAIGLMFHLHCVHPPAGAVAITAVFGGPAVAKLGYAFVLFPVALNSMLMLLIALSFNNLTGRRYPHRPPPPVPGHGTSDPPPGQRVGFTRADLDEVLAARGEFLDVDRDDLEEILVAAELRAFGRRFGDVRCGDIMSRDVVAVHADQRIGEAWTLLTRHRLQALPVVSPRQRRLVGLIALPDLFVGDPAKGQRRPDGLVRDAMLTELPTARPDQPIVELAGAMSDGGWHLMPVVDEQRRLLGLITQSDLLAALLKR</sequence>
<evidence type="ECO:0000256" key="1">
    <source>
        <dbReference type="PROSITE-ProRule" id="PRU00703"/>
    </source>
</evidence>